<feature type="region of interest" description="Disordered" evidence="1">
    <location>
        <begin position="724"/>
        <end position="772"/>
    </location>
</feature>
<name>A0ABT8A0S4_9PROT</name>
<feature type="signal peptide" evidence="3">
    <location>
        <begin position="1"/>
        <end position="19"/>
    </location>
</feature>
<evidence type="ECO:0000313" key="5">
    <source>
        <dbReference type="Proteomes" id="UP001529369"/>
    </source>
</evidence>
<evidence type="ECO:0000256" key="3">
    <source>
        <dbReference type="SAM" id="SignalP"/>
    </source>
</evidence>
<keyword evidence="2" id="KW-0472">Membrane</keyword>
<feature type="compositionally biased region" description="Pro residues" evidence="1">
    <location>
        <begin position="760"/>
        <end position="772"/>
    </location>
</feature>
<sequence>MPKLALAGLLLAIPSVASAGPFDLTWAAFDPGDDVLAQVLRDLFLTNSGQGIANQRTIIGILMGLFSATVGIIAMTLIIYQTLVAMFAAGEKGVVLDEKTSWLAAVRIPIAAIMMYPHADVGTSTGAQLVVQSGLASIGITRTLYAAAVKGIGPDAVPIATPMVPGTKTIVSGLMHNELCRALINLATNNPRMVPVPTPSTGGLRSMGGYVSWSYSLAPGNETSAPVCGTVTVRQPTETAGANIMGVSVDMSDRQRQILTNVLEQNIRPQIEQVAANFWRSRQAASLAPMQAVLITATNAYTQQLTSTATEIVSKLRGAVSADSARTGAIAVQGSMDRLSALGWWSAGSYALEMMRLNGSTLSLLSALPSVTAPTYAGLGPNLSADLAPFVHAALTWRDRLNNYVQTVDGLDVPGGSSDLFVGATPGDDGATTLERVVRSLRINERVLNAFITVTAPASQIWQDPFAAQIQLGHRLILISLSALGMASILASTTGAAGTMAVNVLTFNFSGAAATAAGYLTMQFLATPIFYGLMALLIPGLILAFLLPLMPYFFWYAGVLGWLILVIEAVIAVPLWMFAHLTYRGEGLHGRGFEGYALIFNILLRPALMLIGLFLGYVIYGVGSWVLARSFGVVASFALSNGWFVGNLLGVVLLMCCFVVMHIVTTTQAFRLISLAPHHIVKLAGIAPANRVDMDSVAQQMGLAGMATSLESIKTSVATMAKSAVQEGGDATSPAMPAPEGTSKGPFALDRTVAASSDIVPPPPSSPPAKDS</sequence>
<evidence type="ECO:0000256" key="1">
    <source>
        <dbReference type="SAM" id="MobiDB-lite"/>
    </source>
</evidence>
<keyword evidence="2" id="KW-0812">Transmembrane</keyword>
<keyword evidence="3" id="KW-0732">Signal</keyword>
<accession>A0ABT8A0S4</accession>
<protein>
    <submittedName>
        <fullName evidence="4">DotA/TraY family protein</fullName>
    </submittedName>
</protein>
<comment type="caution">
    <text evidence="4">The sequence shown here is derived from an EMBL/GenBank/DDBJ whole genome shotgun (WGS) entry which is preliminary data.</text>
</comment>
<keyword evidence="2" id="KW-1133">Transmembrane helix</keyword>
<feature type="transmembrane region" description="Helical" evidence="2">
    <location>
        <begin position="643"/>
        <end position="664"/>
    </location>
</feature>
<keyword evidence="5" id="KW-1185">Reference proteome</keyword>
<feature type="transmembrane region" description="Helical" evidence="2">
    <location>
        <begin position="58"/>
        <end position="80"/>
    </location>
</feature>
<dbReference type="EMBL" id="JAUFPN010000015">
    <property type="protein sequence ID" value="MDN3563083.1"/>
    <property type="molecule type" value="Genomic_DNA"/>
</dbReference>
<dbReference type="NCBIfam" id="TIGR04346">
    <property type="entry name" value="DotA_TraY"/>
    <property type="match status" value="1"/>
</dbReference>
<feature type="chain" id="PRO_5047177895" evidence="3">
    <location>
        <begin position="20"/>
        <end position="772"/>
    </location>
</feature>
<evidence type="ECO:0000256" key="2">
    <source>
        <dbReference type="SAM" id="Phobius"/>
    </source>
</evidence>
<organism evidence="4 5">
    <name type="scientific">Paeniroseomonas aquatica</name>
    <dbReference type="NCBI Taxonomy" id="373043"/>
    <lineage>
        <taxon>Bacteria</taxon>
        <taxon>Pseudomonadati</taxon>
        <taxon>Pseudomonadota</taxon>
        <taxon>Alphaproteobacteria</taxon>
        <taxon>Acetobacterales</taxon>
        <taxon>Acetobacteraceae</taxon>
        <taxon>Paeniroseomonas</taxon>
    </lineage>
</organism>
<proteinExistence type="predicted"/>
<feature type="transmembrane region" description="Helical" evidence="2">
    <location>
        <begin position="598"/>
        <end position="623"/>
    </location>
</feature>
<feature type="transmembrane region" description="Helical" evidence="2">
    <location>
        <begin position="476"/>
        <end position="498"/>
    </location>
</feature>
<evidence type="ECO:0000313" key="4">
    <source>
        <dbReference type="EMBL" id="MDN3563083.1"/>
    </source>
</evidence>
<reference evidence="5" key="1">
    <citation type="journal article" date="2019" name="Int. J. Syst. Evol. Microbiol.">
        <title>The Global Catalogue of Microorganisms (GCM) 10K type strain sequencing project: providing services to taxonomists for standard genome sequencing and annotation.</title>
        <authorList>
            <consortium name="The Broad Institute Genomics Platform"/>
            <consortium name="The Broad Institute Genome Sequencing Center for Infectious Disease"/>
            <person name="Wu L."/>
            <person name="Ma J."/>
        </authorList>
    </citation>
    <scope>NUCLEOTIDE SEQUENCE [LARGE SCALE GENOMIC DNA]</scope>
    <source>
        <strain evidence="5">CECT 7131</strain>
    </source>
</reference>
<dbReference type="RefSeq" id="WP_290314818.1">
    <property type="nucleotide sequence ID" value="NZ_JAUFPN010000015.1"/>
</dbReference>
<dbReference type="Proteomes" id="UP001529369">
    <property type="component" value="Unassembled WGS sequence"/>
</dbReference>
<dbReference type="InterPro" id="IPR027628">
    <property type="entry name" value="DotA_TraY"/>
</dbReference>
<gene>
    <name evidence="4" type="ORF">QWZ14_01665</name>
</gene>
<feature type="transmembrane region" description="Helical" evidence="2">
    <location>
        <begin position="553"/>
        <end position="578"/>
    </location>
</feature>
<feature type="transmembrane region" description="Helical" evidence="2">
    <location>
        <begin position="529"/>
        <end position="547"/>
    </location>
</feature>